<dbReference type="SUPFAM" id="SSF48726">
    <property type="entry name" value="Immunoglobulin"/>
    <property type="match status" value="1"/>
</dbReference>
<feature type="compositionally biased region" description="Polar residues" evidence="1">
    <location>
        <begin position="1"/>
        <end position="17"/>
    </location>
</feature>
<dbReference type="Proteomes" id="UP000245340">
    <property type="component" value="Unplaced"/>
</dbReference>
<feature type="compositionally biased region" description="Polar residues" evidence="1">
    <location>
        <begin position="45"/>
        <end position="60"/>
    </location>
</feature>
<feature type="region of interest" description="Disordered" evidence="1">
    <location>
        <begin position="1"/>
        <end position="60"/>
    </location>
</feature>
<dbReference type="InterPro" id="IPR013783">
    <property type="entry name" value="Ig-like_fold"/>
</dbReference>
<feature type="domain" description="Immunoglobulin V-set" evidence="2">
    <location>
        <begin position="100"/>
        <end position="184"/>
    </location>
</feature>
<dbReference type="PANTHER" id="PTHR23267">
    <property type="entry name" value="IMMUNOGLOBULIN LIGHT CHAIN"/>
    <property type="match status" value="1"/>
</dbReference>
<evidence type="ECO:0000313" key="3">
    <source>
        <dbReference type="Proteomes" id="UP000245340"/>
    </source>
</evidence>
<feature type="compositionally biased region" description="Basic and acidic residues" evidence="1">
    <location>
        <begin position="130"/>
        <end position="146"/>
    </location>
</feature>
<dbReference type="InterPro" id="IPR013106">
    <property type="entry name" value="Ig_V-set"/>
</dbReference>
<organism evidence="3 4">
    <name type="scientific">Odobenus rosmarus divergens</name>
    <name type="common">Pacific walrus</name>
    <dbReference type="NCBI Taxonomy" id="9708"/>
    <lineage>
        <taxon>Eukaryota</taxon>
        <taxon>Metazoa</taxon>
        <taxon>Chordata</taxon>
        <taxon>Craniata</taxon>
        <taxon>Vertebrata</taxon>
        <taxon>Euteleostomi</taxon>
        <taxon>Mammalia</taxon>
        <taxon>Eutheria</taxon>
        <taxon>Laurasiatheria</taxon>
        <taxon>Carnivora</taxon>
        <taxon>Caniformia</taxon>
        <taxon>Pinnipedia</taxon>
        <taxon>Odobenidae</taxon>
        <taxon>Odobenus</taxon>
    </lineage>
</organism>
<keyword evidence="3" id="KW-1185">Reference proteome</keyword>
<gene>
    <name evidence="4" type="primary">LOC101379006</name>
</gene>
<dbReference type="AlphaFoldDB" id="A0A9B0M3W1"/>
<name>A0A9B0M3W1_ODORO</name>
<proteinExistence type="predicted"/>
<protein>
    <submittedName>
        <fullName evidence="4">Uncharacterized protein LOC101379006</fullName>
    </submittedName>
</protein>
<dbReference type="Gene3D" id="2.60.40.10">
    <property type="entry name" value="Immunoglobulins"/>
    <property type="match status" value="1"/>
</dbReference>
<evidence type="ECO:0000259" key="2">
    <source>
        <dbReference type="SMART" id="SM00406"/>
    </source>
</evidence>
<sequence>MAASFLGQSEAPSQQVDSPVDMASAPEAPERPSVPVPSERLAEASGTQDSPTAGVSSSVTESEKLYPCPCPITHEICVCGHLSRPVLTWLPSLSAALEATDGLTCTLSRDVGVGGSDIYWIQQRPGSPPREGEPPLRFSSDSDKHQGSGVPGRFSGSKDTSANGGLLRVLGLQAEDEADSYCNTGHGSPYMDNVLQNLGEVRLKPPQCSLCMLQSPLPCLVPRLLRVTSVVISSSSFLS</sequence>
<dbReference type="RefSeq" id="XP_004415529.1">
    <property type="nucleotide sequence ID" value="XM_004415472.1"/>
</dbReference>
<accession>A0A9B0M3W1</accession>
<dbReference type="InterPro" id="IPR036179">
    <property type="entry name" value="Ig-like_dom_sf"/>
</dbReference>
<dbReference type="Pfam" id="PF07686">
    <property type="entry name" value="V-set"/>
    <property type="match status" value="1"/>
</dbReference>
<evidence type="ECO:0000313" key="4">
    <source>
        <dbReference type="RefSeq" id="XP_004415529.1"/>
    </source>
</evidence>
<evidence type="ECO:0000256" key="1">
    <source>
        <dbReference type="SAM" id="MobiDB-lite"/>
    </source>
</evidence>
<feature type="region of interest" description="Disordered" evidence="1">
    <location>
        <begin position="120"/>
        <end position="161"/>
    </location>
</feature>
<dbReference type="SMART" id="SM00406">
    <property type="entry name" value="IGv"/>
    <property type="match status" value="1"/>
</dbReference>
<dbReference type="InterPro" id="IPR050150">
    <property type="entry name" value="IgV_Light_Chain"/>
</dbReference>
<reference evidence="4" key="1">
    <citation type="submission" date="2025-08" db="UniProtKB">
        <authorList>
            <consortium name="RefSeq"/>
        </authorList>
    </citation>
    <scope>IDENTIFICATION</scope>
</reference>